<proteinExistence type="predicted"/>
<name>A0A7G1GM52_9CAUD</name>
<evidence type="ECO:0000313" key="1">
    <source>
        <dbReference type="EMBL" id="BCB23174.1"/>
    </source>
</evidence>
<sequence>MRARSTGEIVKLIACFRELAGGDAFAALGSTGREASTGAAAGTAAGVFASGAPEMKASTFLASASGGRLVIAI</sequence>
<protein>
    <submittedName>
        <fullName evidence="1">Uncharacterized protein</fullName>
    </submittedName>
</protein>
<dbReference type="EMBL" id="LC528882">
    <property type="protein sequence ID" value="BCB23174.1"/>
    <property type="molecule type" value="Genomic_DNA"/>
</dbReference>
<keyword evidence="2" id="KW-1185">Reference proteome</keyword>
<evidence type="ECO:0000313" key="2">
    <source>
        <dbReference type="Proteomes" id="UP000516002"/>
    </source>
</evidence>
<gene>
    <name evidence="1" type="primary">ORF2</name>
</gene>
<dbReference type="KEGG" id="vg:65108485"/>
<dbReference type="GeneID" id="65108485"/>
<dbReference type="Proteomes" id="UP000516002">
    <property type="component" value="Segment"/>
</dbReference>
<accession>A0A7G1GM52</accession>
<reference evidence="1 2" key="1">
    <citation type="submission" date="2020-02" db="EMBL/GenBank/DDBJ databases">
        <title>Complete genomic sequence of a novel lytic phytopathogenic Burkholderia phage isolated from fallen leaf compost.</title>
        <authorList>
            <person name="Sasaki R."/>
            <person name="Miyashita S."/>
            <person name="Ando S."/>
            <person name="Ito K."/>
            <person name="Tada C."/>
            <person name="Fukuhara T."/>
            <person name="Kormelink R."/>
            <person name="Takahashi H."/>
        </authorList>
    </citation>
    <scope>NUCLEOTIDE SEQUENCE [LARGE SCALE GENOMIC DNA]</scope>
    <source>
        <strain evidence="1 2">FLC5</strain>
    </source>
</reference>
<organism evidence="1 2">
    <name type="scientific">Burkholderia phage FLC5</name>
    <dbReference type="NCBI Taxonomy" id="2716322"/>
    <lineage>
        <taxon>Viruses</taxon>
        <taxon>Duplodnaviria</taxon>
        <taxon>Heunggongvirae</taxon>
        <taxon>Uroviricota</taxon>
        <taxon>Caudoviricetes</taxon>
        <taxon>Peduoviridae</taxon>
        <taxon>Kisquattuordecimvirus</taxon>
        <taxon>Kisquattuordecimvirus FLC5</taxon>
    </lineage>
</organism>
<dbReference type="RefSeq" id="YP_010090992.1">
    <property type="nucleotide sequence ID" value="NC_055722.1"/>
</dbReference>